<organism evidence="1 2">
    <name type="scientific">Anaeromassilibacillus senegalensis</name>
    <dbReference type="NCBI Taxonomy" id="1673717"/>
    <lineage>
        <taxon>Bacteria</taxon>
        <taxon>Bacillati</taxon>
        <taxon>Bacillota</taxon>
        <taxon>Clostridia</taxon>
        <taxon>Eubacteriales</taxon>
        <taxon>Acutalibacteraceae</taxon>
        <taxon>Anaeromassilibacillus</taxon>
    </lineage>
</organism>
<accession>A0ABS9CMJ9</accession>
<dbReference type="EMBL" id="JAFBIT010000001">
    <property type="protein sequence ID" value="MCF2651833.1"/>
    <property type="molecule type" value="Genomic_DNA"/>
</dbReference>
<proteinExistence type="predicted"/>
<name>A0ABS9CMJ9_9FIRM</name>
<dbReference type="Proteomes" id="UP001299220">
    <property type="component" value="Unassembled WGS sequence"/>
</dbReference>
<evidence type="ECO:0000313" key="2">
    <source>
        <dbReference type="Proteomes" id="UP001299220"/>
    </source>
</evidence>
<evidence type="ECO:0000313" key="1">
    <source>
        <dbReference type="EMBL" id="MCF2651833.1"/>
    </source>
</evidence>
<gene>
    <name evidence="1" type="ORF">JQM67_04390</name>
</gene>
<protein>
    <recommendedName>
        <fullName evidence="3">RNA polymerase subunit sigma-70</fullName>
    </recommendedName>
</protein>
<comment type="caution">
    <text evidence="1">The sequence shown here is derived from an EMBL/GenBank/DDBJ whole genome shotgun (WGS) entry which is preliminary data.</text>
</comment>
<evidence type="ECO:0008006" key="3">
    <source>
        <dbReference type="Google" id="ProtNLM"/>
    </source>
</evidence>
<dbReference type="RefSeq" id="WP_235322835.1">
    <property type="nucleotide sequence ID" value="NZ_JAFBIT010000001.1"/>
</dbReference>
<keyword evidence="2" id="KW-1185">Reference proteome</keyword>
<reference evidence="1 2" key="1">
    <citation type="submission" date="2020-12" db="EMBL/GenBank/DDBJ databases">
        <title>Whole genome sequences of gut porcine anaerobes.</title>
        <authorList>
            <person name="Kubasova T."/>
            <person name="Jahodarova E."/>
            <person name="Rychlik I."/>
        </authorList>
    </citation>
    <scope>NUCLEOTIDE SEQUENCE [LARGE SCALE GENOMIC DNA]</scope>
    <source>
        <strain evidence="1 2">An867</strain>
    </source>
</reference>
<sequence>MTKELLEQYPDICKEIEDLERAAGTPVSDVVSGSSDEYPFTKHSVAIRGMPPEHHRARIEELKRKRDEIEAFAESIEDYRKRRLVKYVMKYGCDWNVIRRCMGGDKSADAIRKEFERFLKNFS</sequence>